<organism evidence="1 2">
    <name type="scientific">Mesorhizobium muleiense</name>
    <dbReference type="NCBI Taxonomy" id="1004279"/>
    <lineage>
        <taxon>Bacteria</taxon>
        <taxon>Pseudomonadati</taxon>
        <taxon>Pseudomonadota</taxon>
        <taxon>Alphaproteobacteria</taxon>
        <taxon>Hyphomicrobiales</taxon>
        <taxon>Phyllobacteriaceae</taxon>
        <taxon>Mesorhizobium</taxon>
    </lineage>
</organism>
<keyword evidence="2" id="KW-1185">Reference proteome</keyword>
<dbReference type="EMBL" id="FNEE01000018">
    <property type="protein sequence ID" value="SDK65561.1"/>
    <property type="molecule type" value="Genomic_DNA"/>
</dbReference>
<dbReference type="AlphaFoldDB" id="A0A1G9DNW6"/>
<sequence length="207" mass="23311">MTPVELVGLARCKTQRNVGLGHGAAAIRRPALSMPPPRTVAAVIAEAAKLLENTDQRQPLPLRFGRVCRQQQIQLLTPGSHPGIRLMLALVAELRLARTQDLAHHLPGDLQLPANRLDRLPLHQRQPANLCNRLHNQHPKRKCLRSNRRHLDDPTLRGPVWTKITPQTGSSFHEKSQSPRTRMPVRRLEIFTVRVGGVSGRRRRRPG</sequence>
<protein>
    <submittedName>
        <fullName evidence="1">Uncharacterized protein</fullName>
    </submittedName>
</protein>
<proteinExistence type="predicted"/>
<reference evidence="2" key="1">
    <citation type="submission" date="2016-10" db="EMBL/GenBank/DDBJ databases">
        <authorList>
            <person name="Varghese N."/>
            <person name="Submissions S."/>
        </authorList>
    </citation>
    <scope>NUCLEOTIDE SEQUENCE [LARGE SCALE GENOMIC DNA]</scope>
    <source>
        <strain evidence="2">CGMCC 1.11022</strain>
    </source>
</reference>
<evidence type="ECO:0000313" key="2">
    <source>
        <dbReference type="Proteomes" id="UP000198894"/>
    </source>
</evidence>
<dbReference type="Proteomes" id="UP000198894">
    <property type="component" value="Unassembled WGS sequence"/>
</dbReference>
<gene>
    <name evidence="1" type="ORF">SAMN05428953_11879</name>
</gene>
<evidence type="ECO:0000313" key="1">
    <source>
        <dbReference type="EMBL" id="SDK65561.1"/>
    </source>
</evidence>
<name>A0A1G9DNW6_9HYPH</name>
<accession>A0A1G9DNW6</accession>